<evidence type="ECO:0000256" key="2">
    <source>
        <dbReference type="ARBA" id="ARBA00022727"/>
    </source>
</evidence>
<evidence type="ECO:0000313" key="9">
    <source>
        <dbReference type="Proteomes" id="UP000521922"/>
    </source>
</evidence>
<dbReference type="PROSITE" id="PS00113">
    <property type="entry name" value="ADENYLATE_KINASE"/>
    <property type="match status" value="1"/>
</dbReference>
<keyword evidence="9" id="KW-1185">Reference proteome</keyword>
<evidence type="ECO:0000256" key="3">
    <source>
        <dbReference type="ARBA" id="ARBA00022741"/>
    </source>
</evidence>
<evidence type="ECO:0000256" key="7">
    <source>
        <dbReference type="RuleBase" id="RU003331"/>
    </source>
</evidence>
<feature type="binding site" evidence="5">
    <location>
        <position position="32"/>
    </location>
    <ligand>
        <name>AMP</name>
        <dbReference type="ChEBI" id="CHEBI:456215"/>
    </ligand>
</feature>
<reference evidence="8 9" key="1">
    <citation type="submission" date="2020-07" db="EMBL/GenBank/DDBJ databases">
        <title>Sequencing the genomes of 1000 actinobacteria strains.</title>
        <authorList>
            <person name="Klenk H.-P."/>
        </authorList>
    </citation>
    <scope>NUCLEOTIDE SEQUENCE [LARGE SCALE GENOMIC DNA]</scope>
    <source>
        <strain evidence="8 9">DSM 7487</strain>
    </source>
</reference>
<dbReference type="HAMAP" id="MF_00235">
    <property type="entry name" value="Adenylate_kinase_Adk"/>
    <property type="match status" value="1"/>
</dbReference>
<feature type="region of interest" description="NMP" evidence="5">
    <location>
        <begin position="31"/>
        <end position="60"/>
    </location>
</feature>
<evidence type="ECO:0000256" key="6">
    <source>
        <dbReference type="RuleBase" id="RU003330"/>
    </source>
</evidence>
<dbReference type="EMBL" id="JACCBB010000002">
    <property type="protein sequence ID" value="NYD25186.1"/>
    <property type="molecule type" value="Genomic_DNA"/>
</dbReference>
<organism evidence="8 9">
    <name type="scientific">Kineococcus aurantiacus</name>
    <dbReference type="NCBI Taxonomy" id="37633"/>
    <lineage>
        <taxon>Bacteria</taxon>
        <taxon>Bacillati</taxon>
        <taxon>Actinomycetota</taxon>
        <taxon>Actinomycetes</taxon>
        <taxon>Kineosporiales</taxon>
        <taxon>Kineosporiaceae</taxon>
        <taxon>Kineococcus</taxon>
    </lineage>
</organism>
<feature type="binding site" evidence="5">
    <location>
        <begin position="86"/>
        <end position="89"/>
    </location>
    <ligand>
        <name>AMP</name>
        <dbReference type="ChEBI" id="CHEBI:456215"/>
    </ligand>
</feature>
<dbReference type="NCBIfam" id="NF011100">
    <property type="entry name" value="PRK14527.1"/>
    <property type="match status" value="1"/>
</dbReference>
<dbReference type="PRINTS" id="PR00094">
    <property type="entry name" value="ADENYLTKNASE"/>
</dbReference>
<dbReference type="Pfam" id="PF00406">
    <property type="entry name" value="ADK"/>
    <property type="match status" value="1"/>
</dbReference>
<keyword evidence="5" id="KW-0963">Cytoplasm</keyword>
<dbReference type="GO" id="GO:0004017">
    <property type="term" value="F:AMP kinase activity"/>
    <property type="evidence" value="ECO:0007669"/>
    <property type="project" value="UniProtKB-UniRule"/>
</dbReference>
<keyword evidence="2 5" id="KW-0545">Nucleotide biosynthesis</keyword>
<keyword evidence="3 5" id="KW-0547">Nucleotide-binding</keyword>
<dbReference type="CDD" id="cd01428">
    <property type="entry name" value="ADK"/>
    <property type="match status" value="1"/>
</dbReference>
<keyword evidence="1 5" id="KW-0808">Transferase</keyword>
<comment type="pathway">
    <text evidence="5">Purine metabolism; AMP biosynthesis via salvage pathway; AMP from ADP: step 1/1.</text>
</comment>
<keyword evidence="5 7" id="KW-0067">ATP-binding</keyword>
<comment type="subunit">
    <text evidence="5 7">Monomer.</text>
</comment>
<keyword evidence="4 5" id="KW-0418">Kinase</keyword>
<evidence type="ECO:0000256" key="1">
    <source>
        <dbReference type="ARBA" id="ARBA00022679"/>
    </source>
</evidence>
<feature type="binding site" evidence="5">
    <location>
        <position position="93"/>
    </location>
    <ligand>
        <name>AMP</name>
        <dbReference type="ChEBI" id="CHEBI:456215"/>
    </ligand>
</feature>
<dbReference type="EC" id="2.7.4.3" evidence="5 7"/>
<feature type="binding site" evidence="5">
    <location>
        <position position="134"/>
    </location>
    <ligand>
        <name>AMP</name>
        <dbReference type="ChEBI" id="CHEBI:456215"/>
    </ligand>
</feature>
<proteinExistence type="inferred from homology"/>
<evidence type="ECO:0000313" key="8">
    <source>
        <dbReference type="EMBL" id="NYD25186.1"/>
    </source>
</evidence>
<accession>A0A7Y9DRJ7</accession>
<protein>
    <recommendedName>
        <fullName evidence="5 7">Adenylate kinase</fullName>
        <shortName evidence="5">AK</shortName>
        <ecNumber evidence="5 7">2.7.4.3</ecNumber>
    </recommendedName>
    <alternativeName>
        <fullName evidence="5">ATP-AMP transphosphorylase</fullName>
    </alternativeName>
    <alternativeName>
        <fullName evidence="5">ATP:AMP phosphotransferase</fullName>
    </alternativeName>
    <alternativeName>
        <fullName evidence="5">Adenylate monophosphate kinase</fullName>
    </alternativeName>
</protein>
<dbReference type="Gene3D" id="3.40.50.300">
    <property type="entry name" value="P-loop containing nucleotide triphosphate hydrolases"/>
    <property type="match status" value="1"/>
</dbReference>
<comment type="function">
    <text evidence="5">Catalyzes the reversible transfer of the terminal phosphate group between ATP and AMP. Plays an important role in cellular energy homeostasis and in adenine nucleotide metabolism.</text>
</comment>
<feature type="binding site" evidence="5">
    <location>
        <position position="145"/>
    </location>
    <ligand>
        <name>AMP</name>
        <dbReference type="ChEBI" id="CHEBI:456215"/>
    </ligand>
</feature>
<feature type="binding site" evidence="5">
    <location>
        <position position="128"/>
    </location>
    <ligand>
        <name>ATP</name>
        <dbReference type="ChEBI" id="CHEBI:30616"/>
    </ligand>
</feature>
<dbReference type="InterPro" id="IPR033690">
    <property type="entry name" value="Adenylat_kinase_CS"/>
</dbReference>
<comment type="similarity">
    <text evidence="5 6">Belongs to the adenylate kinase family.</text>
</comment>
<comment type="domain">
    <text evidence="5">Consists of three domains, a large central CORE domain and two small peripheral domains, NMPbind and LID, which undergo movements during catalysis. The LID domain closes over the site of phosphoryl transfer upon ATP binding. Assembling and dissambling the active center during each catalytic cycle provides an effective means to prevent ATP hydrolysis.</text>
</comment>
<dbReference type="InterPro" id="IPR000850">
    <property type="entry name" value="Adenylat/UMP-CMP_kin"/>
</dbReference>
<dbReference type="GO" id="GO:0005524">
    <property type="term" value="F:ATP binding"/>
    <property type="evidence" value="ECO:0007669"/>
    <property type="project" value="UniProtKB-UniRule"/>
</dbReference>
<dbReference type="AlphaFoldDB" id="A0A7Y9DRJ7"/>
<feature type="binding site" evidence="5">
    <location>
        <position position="173"/>
    </location>
    <ligand>
        <name>ATP</name>
        <dbReference type="ChEBI" id="CHEBI:30616"/>
    </ligand>
</feature>
<dbReference type="NCBIfam" id="NF011105">
    <property type="entry name" value="PRK14532.1"/>
    <property type="match status" value="1"/>
</dbReference>
<feature type="binding site" evidence="5">
    <location>
        <begin position="58"/>
        <end position="60"/>
    </location>
    <ligand>
        <name>AMP</name>
        <dbReference type="ChEBI" id="CHEBI:456215"/>
    </ligand>
</feature>
<dbReference type="SUPFAM" id="SSF52540">
    <property type="entry name" value="P-loop containing nucleoside triphosphate hydrolases"/>
    <property type="match status" value="1"/>
</dbReference>
<dbReference type="InterPro" id="IPR027417">
    <property type="entry name" value="P-loop_NTPase"/>
</dbReference>
<dbReference type="NCBIfam" id="NF011104">
    <property type="entry name" value="PRK14531.1"/>
    <property type="match status" value="1"/>
</dbReference>
<feature type="binding site" evidence="5">
    <location>
        <begin position="11"/>
        <end position="16"/>
    </location>
    <ligand>
        <name>ATP</name>
        <dbReference type="ChEBI" id="CHEBI:30616"/>
    </ligand>
</feature>
<dbReference type="NCBIfam" id="NF001381">
    <property type="entry name" value="PRK00279.1-3"/>
    <property type="match status" value="1"/>
</dbReference>
<dbReference type="GO" id="GO:0044209">
    <property type="term" value="P:AMP salvage"/>
    <property type="evidence" value="ECO:0007669"/>
    <property type="project" value="UniProtKB-UniRule"/>
</dbReference>
<feature type="binding site" evidence="5">
    <location>
        <position position="37"/>
    </location>
    <ligand>
        <name>AMP</name>
        <dbReference type="ChEBI" id="CHEBI:456215"/>
    </ligand>
</feature>
<dbReference type="GO" id="GO:0005737">
    <property type="term" value="C:cytoplasm"/>
    <property type="evidence" value="ECO:0007669"/>
    <property type="project" value="UniProtKB-SubCell"/>
</dbReference>
<comment type="caution">
    <text evidence="8">The sequence shown here is derived from an EMBL/GenBank/DDBJ whole genome shotgun (WGS) entry which is preliminary data.</text>
</comment>
<gene>
    <name evidence="5" type="primary">adk</name>
    <name evidence="8" type="ORF">BJ968_004795</name>
</gene>
<dbReference type="Proteomes" id="UP000521922">
    <property type="component" value="Unassembled WGS sequence"/>
</dbReference>
<evidence type="ECO:0000256" key="4">
    <source>
        <dbReference type="ARBA" id="ARBA00022777"/>
    </source>
</evidence>
<comment type="catalytic activity">
    <reaction evidence="5 7">
        <text>AMP + ATP = 2 ADP</text>
        <dbReference type="Rhea" id="RHEA:12973"/>
        <dbReference type="ChEBI" id="CHEBI:30616"/>
        <dbReference type="ChEBI" id="CHEBI:456215"/>
        <dbReference type="ChEBI" id="CHEBI:456216"/>
        <dbReference type="EC" id="2.7.4.3"/>
    </reaction>
</comment>
<name>A0A7Y9DRJ7_9ACTN</name>
<comment type="subcellular location">
    <subcellularLocation>
        <location evidence="5 7">Cytoplasm</location>
    </subcellularLocation>
</comment>
<dbReference type="RefSeq" id="WP_179757407.1">
    <property type="nucleotide sequence ID" value="NZ_BAAAGN010000002.1"/>
</dbReference>
<comment type="caution">
    <text evidence="5">Lacks conserved residue(s) required for the propagation of feature annotation.</text>
</comment>
<dbReference type="PANTHER" id="PTHR23359">
    <property type="entry name" value="NUCLEOTIDE KINASE"/>
    <property type="match status" value="1"/>
</dbReference>
<sequence>MTRLVLLGAPGAGKGTQAKLLSARLGVPAISTGDIFRANVAAETELGQTVKEYLDAGKYVPDTVTNAMVRDRLQQPDAVDGFILDGYPRTTDQVRELDEMLGEAGAKLEHVLEITADTDELVRRLAGRAAEQGRSDDTEAVIRTRQQVYAEQTAPLVEVYAERGLLRSVDGLGEIAAVTGRLVAALTSLVNPA</sequence>
<evidence type="ECO:0000256" key="5">
    <source>
        <dbReference type="HAMAP-Rule" id="MF_00235"/>
    </source>
</evidence>
<dbReference type="UniPathway" id="UPA00588">
    <property type="reaction ID" value="UER00649"/>
</dbReference>